<dbReference type="SUPFAM" id="SSF51445">
    <property type="entry name" value="(Trans)glycosidases"/>
    <property type="match status" value="1"/>
</dbReference>
<dbReference type="AlphaFoldDB" id="A0A8J3QY11"/>
<keyword evidence="1" id="KW-0378">Hydrolase</keyword>
<proteinExistence type="predicted"/>
<evidence type="ECO:0000313" key="4">
    <source>
        <dbReference type="Proteomes" id="UP000642748"/>
    </source>
</evidence>
<name>A0A8J3QY11_9ACTN</name>
<dbReference type="PANTHER" id="PTHR43053:SF3">
    <property type="entry name" value="ALPHA-GALACTOSIDASE C-RELATED"/>
    <property type="match status" value="1"/>
</dbReference>
<dbReference type="GO" id="GO:0016052">
    <property type="term" value="P:carbohydrate catabolic process"/>
    <property type="evidence" value="ECO:0007669"/>
    <property type="project" value="InterPro"/>
</dbReference>
<evidence type="ECO:0000313" key="3">
    <source>
        <dbReference type="EMBL" id="GIH19294.1"/>
    </source>
</evidence>
<dbReference type="InterPro" id="IPR017853">
    <property type="entry name" value="GH"/>
</dbReference>
<dbReference type="CDD" id="cd14791">
    <property type="entry name" value="GH36"/>
    <property type="match status" value="1"/>
</dbReference>
<organism evidence="3 4">
    <name type="scientific">Rugosimonospora africana</name>
    <dbReference type="NCBI Taxonomy" id="556532"/>
    <lineage>
        <taxon>Bacteria</taxon>
        <taxon>Bacillati</taxon>
        <taxon>Actinomycetota</taxon>
        <taxon>Actinomycetes</taxon>
        <taxon>Micromonosporales</taxon>
        <taxon>Micromonosporaceae</taxon>
        <taxon>Rugosimonospora</taxon>
    </lineage>
</organism>
<comment type="caution">
    <text evidence="3">The sequence shown here is derived from an EMBL/GenBank/DDBJ whole genome shotgun (WGS) entry which is preliminary data.</text>
</comment>
<protein>
    <submittedName>
        <fullName evidence="3">Alpha-galactosidase</fullName>
    </submittedName>
</protein>
<accession>A0A8J3QY11</accession>
<dbReference type="InterPro" id="IPR050985">
    <property type="entry name" value="Alpha-glycosidase_related"/>
</dbReference>
<dbReference type="InterPro" id="IPR013785">
    <property type="entry name" value="Aldolase_TIM"/>
</dbReference>
<dbReference type="Gene3D" id="3.20.20.70">
    <property type="entry name" value="Aldolase class I"/>
    <property type="match status" value="1"/>
</dbReference>
<keyword evidence="2" id="KW-0326">Glycosidase</keyword>
<gene>
    <name evidence="3" type="ORF">Raf01_74660</name>
</gene>
<sequence length="499" mass="55626">MAVLVELAGHSFAVQLSGTGTPEPVAGGLLLPAGRVAVLHGLGDAEFYRHGHNSWSPCGWRRLSEPPLRIADPRRRLTADDTVWDDPHRHHSSALAALRTSDGRVLLLGALGLDVPRLAADHDTLSGWYERDDAPWFLAYGDEDDVFAAYTTQLADRLGARNRKAGNVWCSWYAYYETVNETQLAKDISALGSLPFDVVQIDDGWETCVGDWWPNEKFPAGMRALADRIRDVGLVPGLWLAPFIALPNSELATRRPELLLRDTRGEPVVTGYNWDTGYYALDLTRADTRDHLAELIDRVVHQWGFRYLKIDFVNAAIAPARRPAGTGREQVYRDALALVREVAGDDVYLLGSGAPLLPSLGLLDGIRSGPDVAPIWQNYASDDPSDAMARNAVVNAVHRLWQAPLIEVDPDIIYFRSRLNLLTDQQTGWLRDLADICGFRAVSDPPGWLTPDESDTMTRYLSRRPQVRRLDRYRFSLDGREVDFGPVIAPDQGQRYPIS</sequence>
<keyword evidence="4" id="KW-1185">Reference proteome</keyword>
<reference evidence="3" key="1">
    <citation type="submission" date="2021-01" db="EMBL/GenBank/DDBJ databases">
        <title>Whole genome shotgun sequence of Rugosimonospora africana NBRC 104875.</title>
        <authorList>
            <person name="Komaki H."/>
            <person name="Tamura T."/>
        </authorList>
    </citation>
    <scope>NUCLEOTIDE SEQUENCE</scope>
    <source>
        <strain evidence="3">NBRC 104875</strain>
    </source>
</reference>
<evidence type="ECO:0000256" key="2">
    <source>
        <dbReference type="ARBA" id="ARBA00023295"/>
    </source>
</evidence>
<dbReference type="Proteomes" id="UP000642748">
    <property type="component" value="Unassembled WGS sequence"/>
</dbReference>
<dbReference type="PANTHER" id="PTHR43053">
    <property type="entry name" value="GLYCOSIDASE FAMILY 31"/>
    <property type="match status" value="1"/>
</dbReference>
<dbReference type="InterPro" id="IPR002252">
    <property type="entry name" value="Glyco_hydro_36"/>
</dbReference>
<dbReference type="Pfam" id="PF02065">
    <property type="entry name" value="Melibiase"/>
    <property type="match status" value="1"/>
</dbReference>
<dbReference type="RefSeq" id="WP_203922759.1">
    <property type="nucleotide sequence ID" value="NZ_BONZ01000078.1"/>
</dbReference>
<dbReference type="GO" id="GO:0004557">
    <property type="term" value="F:alpha-galactosidase activity"/>
    <property type="evidence" value="ECO:0007669"/>
    <property type="project" value="InterPro"/>
</dbReference>
<evidence type="ECO:0000256" key="1">
    <source>
        <dbReference type="ARBA" id="ARBA00022801"/>
    </source>
</evidence>
<dbReference type="EMBL" id="BONZ01000078">
    <property type="protein sequence ID" value="GIH19294.1"/>
    <property type="molecule type" value="Genomic_DNA"/>
</dbReference>